<dbReference type="Gene3D" id="3.90.380.10">
    <property type="entry name" value="Naphthalene 1,2-dioxygenase Alpha Subunit, Chain A, domain 1"/>
    <property type="match status" value="1"/>
</dbReference>
<dbReference type="PRINTS" id="PR00090">
    <property type="entry name" value="RNGDIOXGNASE"/>
</dbReference>
<dbReference type="AlphaFoldDB" id="L9WYJ0"/>
<dbReference type="Proteomes" id="UP000011688">
    <property type="component" value="Unassembled WGS sequence"/>
</dbReference>
<keyword evidence="5" id="KW-0411">Iron-sulfur</keyword>
<evidence type="ECO:0000256" key="6">
    <source>
        <dbReference type="SAM" id="MobiDB-lite"/>
    </source>
</evidence>
<dbReference type="eggNOG" id="arCOG07775">
    <property type="taxonomic scope" value="Archaea"/>
</dbReference>
<dbReference type="SUPFAM" id="SSF55961">
    <property type="entry name" value="Bet v1-like"/>
    <property type="match status" value="1"/>
</dbReference>
<keyword evidence="4" id="KW-0408">Iron</keyword>
<dbReference type="GO" id="GO:0046872">
    <property type="term" value="F:metal ion binding"/>
    <property type="evidence" value="ECO:0007669"/>
    <property type="project" value="UniProtKB-KW"/>
</dbReference>
<evidence type="ECO:0000256" key="5">
    <source>
        <dbReference type="ARBA" id="ARBA00023014"/>
    </source>
</evidence>
<evidence type="ECO:0000313" key="8">
    <source>
        <dbReference type="EMBL" id="ELY54540.1"/>
    </source>
</evidence>
<accession>L9WYJ0</accession>
<evidence type="ECO:0000313" key="9">
    <source>
        <dbReference type="Proteomes" id="UP000011688"/>
    </source>
</evidence>
<dbReference type="InterPro" id="IPR001663">
    <property type="entry name" value="Rng_hydr_dOase-A"/>
</dbReference>
<feature type="region of interest" description="Disordered" evidence="6">
    <location>
        <begin position="313"/>
        <end position="348"/>
    </location>
</feature>
<dbReference type="PROSITE" id="PS51296">
    <property type="entry name" value="RIESKE"/>
    <property type="match status" value="1"/>
</dbReference>
<feature type="domain" description="Rieske" evidence="7">
    <location>
        <begin position="37"/>
        <end position="137"/>
    </location>
</feature>
<dbReference type="EMBL" id="AOIB01000036">
    <property type="protein sequence ID" value="ELY54540.1"/>
    <property type="molecule type" value="Genomic_DNA"/>
</dbReference>
<dbReference type="GO" id="GO:0016491">
    <property type="term" value="F:oxidoreductase activity"/>
    <property type="evidence" value="ECO:0007669"/>
    <property type="project" value="UniProtKB-KW"/>
</dbReference>
<reference evidence="8 9" key="1">
    <citation type="journal article" date="2014" name="PLoS Genet.">
        <title>Phylogenetically driven sequencing of extremely halophilic archaea reveals strategies for static and dynamic osmo-response.</title>
        <authorList>
            <person name="Becker E.A."/>
            <person name="Seitzer P.M."/>
            <person name="Tritt A."/>
            <person name="Larsen D."/>
            <person name="Krusor M."/>
            <person name="Yao A.I."/>
            <person name="Wu D."/>
            <person name="Madern D."/>
            <person name="Eisen J.A."/>
            <person name="Darling A.E."/>
            <person name="Facciotti M.T."/>
        </authorList>
    </citation>
    <scope>NUCLEOTIDE SEQUENCE [LARGE SCALE GENOMIC DNA]</scope>
    <source>
        <strain evidence="8 9">DSM 10524</strain>
    </source>
</reference>
<evidence type="ECO:0000256" key="2">
    <source>
        <dbReference type="ARBA" id="ARBA00022723"/>
    </source>
</evidence>
<keyword evidence="2" id="KW-0479">Metal-binding</keyword>
<feature type="region of interest" description="Disordered" evidence="6">
    <location>
        <begin position="1"/>
        <end position="23"/>
    </location>
</feature>
<sequence>MSENVTDESSTSSANQLADPDPFETEKETVFGRDWIYAGHANSIAEPGQFFTRTVGDRQLIVVRGHDGESKAFDNVCAHRGSKMVEDTPMTDPGGGNRIQCPYHLWTYDLDGELRSTPKSFEDASLNPDLENEDVQEFDCETNGLNDVHIDSVGPLLFVNLSDDPPALSEQVGPMADRLESLSLEAADHERRVVEEVECNWKTVAGSLLDAVDRQDRLPGVESAETDLETDDHCWSLSSTDDDGRAQIHYCWPNVTIEVDGDDGYATCIIDPVDAGRCQLIVDYYARDGDGTEAEREFVRTSRQRRAEAIELAERRRDADGASTLERTLGPNEHTVHDLHGLAQESNS</sequence>
<comment type="caution">
    <text evidence="8">The sequence shown here is derived from an EMBL/GenBank/DDBJ whole genome shotgun (WGS) entry which is preliminary data.</text>
</comment>
<keyword evidence="9" id="KW-1185">Reference proteome</keyword>
<evidence type="ECO:0000256" key="1">
    <source>
        <dbReference type="ARBA" id="ARBA00022714"/>
    </source>
</evidence>
<dbReference type="PANTHER" id="PTHR43756">
    <property type="entry name" value="CHOLINE MONOOXYGENASE, CHLOROPLASTIC"/>
    <property type="match status" value="1"/>
</dbReference>
<dbReference type="CDD" id="cd03469">
    <property type="entry name" value="Rieske_RO_Alpha_N"/>
    <property type="match status" value="1"/>
</dbReference>
<dbReference type="Pfam" id="PF00355">
    <property type="entry name" value="Rieske"/>
    <property type="match status" value="1"/>
</dbReference>
<dbReference type="InterPro" id="IPR036922">
    <property type="entry name" value="Rieske_2Fe-2S_sf"/>
</dbReference>
<proteinExistence type="predicted"/>
<dbReference type="PANTHER" id="PTHR43756:SF5">
    <property type="entry name" value="CHOLINE MONOOXYGENASE, CHLOROPLASTIC"/>
    <property type="match status" value="1"/>
</dbReference>
<feature type="compositionally biased region" description="Polar residues" evidence="6">
    <location>
        <begin position="1"/>
        <end position="16"/>
    </location>
</feature>
<dbReference type="GO" id="GO:0051537">
    <property type="term" value="F:2 iron, 2 sulfur cluster binding"/>
    <property type="evidence" value="ECO:0007669"/>
    <property type="project" value="UniProtKB-KW"/>
</dbReference>
<evidence type="ECO:0000259" key="7">
    <source>
        <dbReference type="PROSITE" id="PS51296"/>
    </source>
</evidence>
<organism evidence="8 9">
    <name type="scientific">Natronococcus amylolyticus DSM 10524</name>
    <dbReference type="NCBI Taxonomy" id="1227497"/>
    <lineage>
        <taxon>Archaea</taxon>
        <taxon>Methanobacteriati</taxon>
        <taxon>Methanobacteriota</taxon>
        <taxon>Stenosarchaea group</taxon>
        <taxon>Halobacteria</taxon>
        <taxon>Halobacteriales</taxon>
        <taxon>Natrialbaceae</taxon>
        <taxon>Natronococcus</taxon>
    </lineage>
</organism>
<dbReference type="SUPFAM" id="SSF50022">
    <property type="entry name" value="ISP domain"/>
    <property type="match status" value="1"/>
</dbReference>
<name>L9WYJ0_9EURY</name>
<protein>
    <submittedName>
        <fullName evidence="8">Rieske (2Fe-2S) iron-sulfur domain-containing protein</fullName>
    </submittedName>
</protein>
<dbReference type="STRING" id="1227497.C491_18099"/>
<keyword evidence="3" id="KW-0560">Oxidoreductase</keyword>
<keyword evidence="1" id="KW-0001">2Fe-2S</keyword>
<dbReference type="Gene3D" id="2.102.10.10">
    <property type="entry name" value="Rieske [2Fe-2S] iron-sulphur domain"/>
    <property type="match status" value="1"/>
</dbReference>
<gene>
    <name evidence="8" type="ORF">C491_18099</name>
</gene>
<evidence type="ECO:0000256" key="4">
    <source>
        <dbReference type="ARBA" id="ARBA00023004"/>
    </source>
</evidence>
<dbReference type="PATRIC" id="fig|1227497.3.peg.3691"/>
<dbReference type="InterPro" id="IPR017941">
    <property type="entry name" value="Rieske_2Fe-2S"/>
</dbReference>
<evidence type="ECO:0000256" key="3">
    <source>
        <dbReference type="ARBA" id="ARBA00023002"/>
    </source>
</evidence>